<accession>A0A8S9YJP9</accession>
<gene>
    <name evidence="1" type="ORF">EG68_11422</name>
</gene>
<sequence length="42" mass="4908">MKLQMKYMVAEFHIRYAVDDITNIETILMNTKDKILDCSSAI</sequence>
<evidence type="ECO:0000313" key="1">
    <source>
        <dbReference type="EMBL" id="KAF7254922.1"/>
    </source>
</evidence>
<proteinExistence type="predicted"/>
<protein>
    <submittedName>
        <fullName evidence="1">Uncharacterized protein</fullName>
    </submittedName>
</protein>
<name>A0A8S9YJP9_9TREM</name>
<keyword evidence="2" id="KW-1185">Reference proteome</keyword>
<dbReference type="Proteomes" id="UP000822476">
    <property type="component" value="Unassembled WGS sequence"/>
</dbReference>
<comment type="caution">
    <text evidence="1">The sequence shown here is derived from an EMBL/GenBank/DDBJ whole genome shotgun (WGS) entry which is preliminary data.</text>
</comment>
<dbReference type="EMBL" id="JTDE01004506">
    <property type="protein sequence ID" value="KAF7254922.1"/>
    <property type="molecule type" value="Genomic_DNA"/>
</dbReference>
<organism evidence="1 2">
    <name type="scientific">Paragonimus skrjabini miyazakii</name>
    <dbReference type="NCBI Taxonomy" id="59628"/>
    <lineage>
        <taxon>Eukaryota</taxon>
        <taxon>Metazoa</taxon>
        <taxon>Spiralia</taxon>
        <taxon>Lophotrochozoa</taxon>
        <taxon>Platyhelminthes</taxon>
        <taxon>Trematoda</taxon>
        <taxon>Digenea</taxon>
        <taxon>Plagiorchiida</taxon>
        <taxon>Troglotremata</taxon>
        <taxon>Troglotrematidae</taxon>
        <taxon>Paragonimus</taxon>
    </lineage>
</organism>
<dbReference type="AlphaFoldDB" id="A0A8S9YJP9"/>
<reference evidence="1" key="1">
    <citation type="submission" date="2019-07" db="EMBL/GenBank/DDBJ databases">
        <title>Annotation for the trematode Paragonimus miyazaki's.</title>
        <authorList>
            <person name="Choi Y.-J."/>
        </authorList>
    </citation>
    <scope>NUCLEOTIDE SEQUENCE</scope>
    <source>
        <strain evidence="1">Japan</strain>
    </source>
</reference>
<evidence type="ECO:0000313" key="2">
    <source>
        <dbReference type="Proteomes" id="UP000822476"/>
    </source>
</evidence>